<dbReference type="InterPro" id="IPR027304">
    <property type="entry name" value="Trigger_fact/SurA_dom_sf"/>
</dbReference>
<accession>X5DJT9</accession>
<proteinExistence type="predicted"/>
<dbReference type="eggNOG" id="COG0760">
    <property type="taxonomic scope" value="Bacteria"/>
</dbReference>
<dbReference type="KEGG" id="dori:FH5T_00400"/>
<dbReference type="STRING" id="1168034.FH5T_00400"/>
<dbReference type="Proteomes" id="UP000181981">
    <property type="component" value="Unassembled WGS sequence"/>
</dbReference>
<dbReference type="OrthoDB" id="9785180at2"/>
<dbReference type="RefSeq" id="WP_038554185.1">
    <property type="nucleotide sequence ID" value="NZ_FOHT01000027.1"/>
</dbReference>
<feature type="chain" id="PRO_5010515019" description="Peptidyl-prolyl cis-trans isomerase" evidence="1">
    <location>
        <begin position="26"/>
        <end position="287"/>
    </location>
</feature>
<organism evidence="3 5">
    <name type="scientific">Draconibacterium orientale</name>
    <dbReference type="NCBI Taxonomy" id="1168034"/>
    <lineage>
        <taxon>Bacteria</taxon>
        <taxon>Pseudomonadati</taxon>
        <taxon>Bacteroidota</taxon>
        <taxon>Bacteroidia</taxon>
        <taxon>Marinilabiliales</taxon>
        <taxon>Prolixibacteraceae</taxon>
        <taxon>Draconibacterium</taxon>
    </lineage>
</organism>
<dbReference type="Proteomes" id="UP000023772">
    <property type="component" value="Chromosome"/>
</dbReference>
<keyword evidence="4" id="KW-1185">Reference proteome</keyword>
<evidence type="ECO:0000313" key="5">
    <source>
        <dbReference type="Proteomes" id="UP000181981"/>
    </source>
</evidence>
<evidence type="ECO:0000313" key="3">
    <source>
        <dbReference type="EMBL" id="SET89107.1"/>
    </source>
</evidence>
<dbReference type="HOGENOM" id="CLU_080679_0_0_10"/>
<feature type="signal peptide" evidence="1">
    <location>
        <begin position="1"/>
        <end position="25"/>
    </location>
</feature>
<evidence type="ECO:0000313" key="2">
    <source>
        <dbReference type="EMBL" id="AHW61414.1"/>
    </source>
</evidence>
<dbReference type="EMBL" id="FOHT01000027">
    <property type="protein sequence ID" value="SET89107.1"/>
    <property type="molecule type" value="Genomic_DNA"/>
</dbReference>
<reference evidence="3 5" key="2">
    <citation type="submission" date="2016-10" db="EMBL/GenBank/DDBJ databases">
        <authorList>
            <person name="de Groot N.N."/>
        </authorList>
    </citation>
    <scope>NUCLEOTIDE SEQUENCE [LARGE SCALE GENOMIC DNA]</scope>
    <source>
        <strain evidence="3 5">DSM 25947</strain>
    </source>
</reference>
<dbReference type="AlphaFoldDB" id="X5DJT9"/>
<protein>
    <recommendedName>
        <fullName evidence="6">Peptidyl-prolyl cis-trans isomerase</fullName>
    </recommendedName>
</protein>
<dbReference type="PROSITE" id="PS51257">
    <property type="entry name" value="PROKAR_LIPOPROTEIN"/>
    <property type="match status" value="1"/>
</dbReference>
<dbReference type="SUPFAM" id="SSF109998">
    <property type="entry name" value="Triger factor/SurA peptide-binding domain-like"/>
    <property type="match status" value="1"/>
</dbReference>
<evidence type="ECO:0000256" key="1">
    <source>
        <dbReference type="SAM" id="SignalP"/>
    </source>
</evidence>
<dbReference type="EMBL" id="CP007451">
    <property type="protein sequence ID" value="AHW61414.1"/>
    <property type="molecule type" value="Genomic_DNA"/>
</dbReference>
<sequence>MFKRKIKYGFIVALAIAFASCSSESNDEPLASVGEKVLYRSVVNEILPKGVSKEDSISMSQNYIDKWIKQELLIQKADENLSEEQKDLRNEIEEYRNSLIIYKYKNELIKQRMDTLVTDQQIEEYYNNNPANFNLTNSIVKATFVMIPGDLADPNMVKALIDDTSPEGIDELRDYCSQYAKKANISADEWISFQMLEKNFPQQVEDPEAFLKRNQLYEMNDSNYYYIVSIHDYKLSNDLAPIEFVRDNIKNLILNQRKIKFLKEIEENIYTEGVRKKKFRIYDTKTN</sequence>
<evidence type="ECO:0000313" key="4">
    <source>
        <dbReference type="Proteomes" id="UP000023772"/>
    </source>
</evidence>
<keyword evidence="1" id="KW-0732">Signal</keyword>
<reference evidence="2 4" key="1">
    <citation type="submission" date="2014-03" db="EMBL/GenBank/DDBJ databases">
        <title>Complete genome sequence of a deeply braunched marine Bacteroidia bacterium Draconibacterium orientale type strain FH5T.</title>
        <authorList>
            <person name="Li X."/>
            <person name="Wang X."/>
            <person name="Xie Z."/>
            <person name="Du Z."/>
            <person name="Chen G."/>
        </authorList>
    </citation>
    <scope>NUCLEOTIDE SEQUENCE [LARGE SCALE GENOMIC DNA]</scope>
    <source>
        <strain evidence="2 4">FH5</strain>
    </source>
</reference>
<evidence type="ECO:0008006" key="6">
    <source>
        <dbReference type="Google" id="ProtNLM"/>
    </source>
</evidence>
<gene>
    <name evidence="2" type="ORF">FH5T_00400</name>
    <name evidence="3" type="ORF">SAMN05444285_12740</name>
</gene>
<name>X5DJT9_9BACT</name>